<proteinExistence type="predicted"/>
<dbReference type="Proteomes" id="UP000284465">
    <property type="component" value="Unassembled WGS sequence"/>
</dbReference>
<dbReference type="InterPro" id="IPR018392">
    <property type="entry name" value="LysM"/>
</dbReference>
<gene>
    <name evidence="3" type="ORF">DW927_08290</name>
</gene>
<dbReference type="CDD" id="cd00118">
    <property type="entry name" value="LysM"/>
    <property type="match status" value="1"/>
</dbReference>
<dbReference type="SUPFAM" id="SSF54106">
    <property type="entry name" value="LysM domain"/>
    <property type="match status" value="1"/>
</dbReference>
<feature type="region of interest" description="Disordered" evidence="1">
    <location>
        <begin position="68"/>
        <end position="139"/>
    </location>
</feature>
<feature type="domain" description="LysM" evidence="2">
    <location>
        <begin position="13"/>
        <end position="57"/>
    </location>
</feature>
<evidence type="ECO:0000313" key="4">
    <source>
        <dbReference type="Proteomes" id="UP000284465"/>
    </source>
</evidence>
<accession>A0A3R6CHI3</accession>
<dbReference type="Pfam" id="PF01476">
    <property type="entry name" value="LysM"/>
    <property type="match status" value="1"/>
</dbReference>
<dbReference type="SMART" id="SM00257">
    <property type="entry name" value="LysM"/>
    <property type="match status" value="1"/>
</dbReference>
<protein>
    <submittedName>
        <fullName evidence="3">LysM domain-containing protein</fullName>
    </submittedName>
</protein>
<comment type="caution">
    <text evidence="3">The sequence shown here is derived from an EMBL/GenBank/DDBJ whole genome shotgun (WGS) entry which is preliminary data.</text>
</comment>
<dbReference type="AlphaFoldDB" id="A0A3R6CHI3"/>
<evidence type="ECO:0000259" key="2">
    <source>
        <dbReference type="PROSITE" id="PS51782"/>
    </source>
</evidence>
<evidence type="ECO:0000313" key="3">
    <source>
        <dbReference type="EMBL" id="RHA67712.1"/>
    </source>
</evidence>
<name>A0A3R6CHI3_9FIRM</name>
<dbReference type="InterPro" id="IPR036779">
    <property type="entry name" value="LysM_dom_sf"/>
</dbReference>
<evidence type="ECO:0000256" key="1">
    <source>
        <dbReference type="SAM" id="MobiDB-lite"/>
    </source>
</evidence>
<dbReference type="Gene3D" id="3.10.350.10">
    <property type="entry name" value="LysM domain"/>
    <property type="match status" value="1"/>
</dbReference>
<feature type="compositionally biased region" description="Gly residues" evidence="1">
    <location>
        <begin position="69"/>
        <end position="129"/>
    </location>
</feature>
<dbReference type="EMBL" id="QSFP01000007">
    <property type="protein sequence ID" value="RHA67712.1"/>
    <property type="molecule type" value="Genomic_DNA"/>
</dbReference>
<dbReference type="RefSeq" id="WP_118591090.1">
    <property type="nucleotide sequence ID" value="NZ_QSFP01000007.1"/>
</dbReference>
<organism evidence="3 4">
    <name type="scientific">Roseburia intestinalis</name>
    <dbReference type="NCBI Taxonomy" id="166486"/>
    <lineage>
        <taxon>Bacteria</taxon>
        <taxon>Bacillati</taxon>
        <taxon>Bacillota</taxon>
        <taxon>Clostridia</taxon>
        <taxon>Lachnospirales</taxon>
        <taxon>Lachnospiraceae</taxon>
        <taxon>Roseburia</taxon>
    </lineage>
</organism>
<sequence length="311" mass="33838">MVGNKDMYCQNKIVHTIQAGDSLYKLSRQYHTTVTELILGNPGVNPYNLQIGMKLFICPGEGYVPPQNPGGGNMGGGTGNAGSGNMGGGTGNAGSGNMGGGTGNTGSGNMSGGTGSMGGNMGGGTGNAGGSNETESEREDSILRLNEDMRLAWLNHVYWTRMYLMSAVADNADQQAVEERLLETADEITDVFARYLPIATTRQLRNLLTEHIEIAGQIIQALKAKNMSDYDALVKEWYRNANQMAALFANYNPYFESRETRNMLLNHLDLTREEIEHQVNGEYEQSIDVFRDVEQQALALADYFARGLLAR</sequence>
<dbReference type="PROSITE" id="PS51782">
    <property type="entry name" value="LYSM"/>
    <property type="match status" value="1"/>
</dbReference>
<reference evidence="3 4" key="1">
    <citation type="submission" date="2018-08" db="EMBL/GenBank/DDBJ databases">
        <title>A genome reference for cultivated species of the human gut microbiota.</title>
        <authorList>
            <person name="Zou Y."/>
            <person name="Xue W."/>
            <person name="Luo G."/>
        </authorList>
    </citation>
    <scope>NUCLEOTIDE SEQUENCE [LARGE SCALE GENOMIC DNA]</scope>
    <source>
        <strain evidence="3 4">AM43-11</strain>
    </source>
</reference>